<dbReference type="Pfam" id="PF24883">
    <property type="entry name" value="NPHP3_N"/>
    <property type="match status" value="1"/>
</dbReference>
<feature type="compositionally biased region" description="Polar residues" evidence="4">
    <location>
        <begin position="122"/>
        <end position="131"/>
    </location>
</feature>
<feature type="repeat" description="WD" evidence="3">
    <location>
        <begin position="1218"/>
        <end position="1247"/>
    </location>
</feature>
<dbReference type="InterPro" id="IPR015943">
    <property type="entry name" value="WD40/YVTN_repeat-like_dom_sf"/>
</dbReference>
<dbReference type="InterPro" id="IPR007111">
    <property type="entry name" value="NACHT_NTPase"/>
</dbReference>
<feature type="compositionally biased region" description="Basic residues" evidence="4">
    <location>
        <begin position="1"/>
        <end position="16"/>
    </location>
</feature>
<dbReference type="Gene3D" id="2.130.10.10">
    <property type="entry name" value="YVTN repeat-like/Quinoprotein amine dehydrogenase"/>
    <property type="match status" value="4"/>
</dbReference>
<feature type="region of interest" description="Disordered" evidence="4">
    <location>
        <begin position="1245"/>
        <end position="1275"/>
    </location>
</feature>
<evidence type="ECO:0000256" key="3">
    <source>
        <dbReference type="PROSITE-ProRule" id="PRU00221"/>
    </source>
</evidence>
<keyword evidence="2" id="KW-0677">Repeat</keyword>
<keyword evidence="1 3" id="KW-0853">WD repeat</keyword>
<dbReference type="KEGG" id="rsx:RhiXN_10007"/>
<feature type="repeat" description="WD" evidence="3">
    <location>
        <begin position="1125"/>
        <end position="1166"/>
    </location>
</feature>
<gene>
    <name evidence="6" type="ORF">RhiXN_10007</name>
</gene>
<dbReference type="CDD" id="cd00200">
    <property type="entry name" value="WD40"/>
    <property type="match status" value="2"/>
</dbReference>
<dbReference type="PRINTS" id="PR00320">
    <property type="entry name" value="GPROTEINBRPT"/>
</dbReference>
<proteinExistence type="predicted"/>
<dbReference type="InterPro" id="IPR001680">
    <property type="entry name" value="WD40_rpt"/>
</dbReference>
<dbReference type="Proteomes" id="UP000650533">
    <property type="component" value="Chromosome 8"/>
</dbReference>
<feature type="repeat" description="WD" evidence="3">
    <location>
        <begin position="1168"/>
        <end position="1209"/>
    </location>
</feature>
<dbReference type="SUPFAM" id="SSF50978">
    <property type="entry name" value="WD40 repeat-like"/>
    <property type="match status" value="2"/>
</dbReference>
<dbReference type="PANTHER" id="PTHR19879">
    <property type="entry name" value="TRANSCRIPTION INITIATION FACTOR TFIID"/>
    <property type="match status" value="1"/>
</dbReference>
<feature type="compositionally biased region" description="Low complexity" evidence="4">
    <location>
        <begin position="25"/>
        <end position="40"/>
    </location>
</feature>
<evidence type="ECO:0000256" key="2">
    <source>
        <dbReference type="ARBA" id="ARBA00022737"/>
    </source>
</evidence>
<evidence type="ECO:0000256" key="1">
    <source>
        <dbReference type="ARBA" id="ARBA00022574"/>
    </source>
</evidence>
<accession>A0A8H8NZI1</accession>
<feature type="repeat" description="WD" evidence="3">
    <location>
        <begin position="953"/>
        <end position="994"/>
    </location>
</feature>
<dbReference type="GeneID" id="67032286"/>
<dbReference type="PROSITE" id="PS50082">
    <property type="entry name" value="WD_REPEATS_2"/>
    <property type="match status" value="7"/>
</dbReference>
<feature type="repeat" description="WD" evidence="3">
    <location>
        <begin position="1082"/>
        <end position="1123"/>
    </location>
</feature>
<evidence type="ECO:0000259" key="5">
    <source>
        <dbReference type="PROSITE" id="PS50837"/>
    </source>
</evidence>
<dbReference type="Pfam" id="PF00400">
    <property type="entry name" value="WD40"/>
    <property type="match status" value="8"/>
</dbReference>
<dbReference type="PROSITE" id="PS50837">
    <property type="entry name" value="NACHT"/>
    <property type="match status" value="1"/>
</dbReference>
<protein>
    <submittedName>
        <fullName evidence="6">Vegetative incompatibility protein HET-E-1</fullName>
    </submittedName>
</protein>
<feature type="compositionally biased region" description="Polar residues" evidence="4">
    <location>
        <begin position="1246"/>
        <end position="1256"/>
    </location>
</feature>
<dbReference type="InterPro" id="IPR019775">
    <property type="entry name" value="WD40_repeat_CS"/>
</dbReference>
<evidence type="ECO:0000313" key="7">
    <source>
        <dbReference type="Proteomes" id="UP000650533"/>
    </source>
</evidence>
<feature type="repeat" description="WD" evidence="3">
    <location>
        <begin position="996"/>
        <end position="1037"/>
    </location>
</feature>
<dbReference type="InterPro" id="IPR056884">
    <property type="entry name" value="NPHP3-like_N"/>
</dbReference>
<feature type="repeat" description="WD" evidence="3">
    <location>
        <begin position="1039"/>
        <end position="1070"/>
    </location>
</feature>
<dbReference type="SMART" id="SM00320">
    <property type="entry name" value="WD40"/>
    <property type="match status" value="8"/>
</dbReference>
<dbReference type="InterPro" id="IPR020472">
    <property type="entry name" value="WD40_PAC1"/>
</dbReference>
<dbReference type="InterPro" id="IPR027417">
    <property type="entry name" value="P-loop_NTPase"/>
</dbReference>
<evidence type="ECO:0000256" key="4">
    <source>
        <dbReference type="SAM" id="MobiDB-lite"/>
    </source>
</evidence>
<name>A0A8H8NZI1_9AGAM</name>
<sequence>MSTRNNRSRNKKGKVRRWLDGLLCVSSPVSSPESSPAPSAHRGSTSHRPLASEPASSGQNTEPSRQDVIPLTNEPRLAGPSDSLPVPSALSAEPQIPTPVSPRAHTPVPGSTAKVDGAKGTESGSPSSTPNPELVDDQSHAVHEAAPATTTAEPAEATNKTWAGLPESLRKLMSVAGLIPSVGDAARVLLDCVDTTEVAVDNKQDYEDLATELTALSNTLAQQIEGMGSEAVSKCVSGVAHGIEKQAKEIKKKKERGTARPLLEASSDEKDVIRHYRRIESLFRQLQANLSMNTWSVANDLMVNTRLEGLGPERQAAYDSALSETVGRRTCTEGTRTKVLSDLVQWAHDKNAPAIYWMNGMAGTGKTTIAYSFAEWLKQHELLAGSFFCTRTSAACRDVAKIVPTVVYQLARYSATFQSILYDILNADPDAGSKSIPKQFEALLKEALQKTVEKGKGDALDNLVVVIDALDECEDQRGVETIVDMLFRYAPHLRLKFFVTSRPEPGIYTKMTANVGLRGGMVLHDIEKSLVSKDIKLYLEQELARIPVDISDMDLEGLVDRSGALFIYAATLVRYIRTLKVDPYDRLQAILHSTPGADQEHAHIDELYTTILKSALEDKDLGEPDKERIRAVLRTVLMAQEPIGVETIALLAGIDGSRRVEYALLPLRSVLHQSESTGLVSTLHASFPDFMFSPTRSGSYFCDMDKHSPGMAHRCFAVMKDQLRFNICDLPSSFIADENVDNLQDRIEHRISPSLAYVCRYWASHVSVATANDNLLEDLSVFLSERLLFWMEVMSLRRELLAGIEGFLALKQWLRVSGSTLSDTVTDIAVHKKTNRQTSKVAILIEDASNFYTSYASSPACRCTPHIYISCLPFCPRSSTVYKQYWPRMQGLVELKGSLMDRRETAALATWNIRSPVMSVAYSGDSSRVAVGCGDGTVSIRNAYDGTLLVGPWNAHTDVVGSVVFSADGRLVASGSPDRTIGVWDVRTGAPVAGPFRGHTDVVKSVSFSPDSKRIVSGSGDNTVCIWDTADSTLLVGPLHGHTGSVNSVTYSPDGTLIASASSDKTIRLWRSDDGTPAGFPLQGHTRSVWSVTFTPDGTRLVSGSYDGTVRVWRVSDGSSVATPFQGHSGPVNSVAVSPDGMLVACGSDDRTVRVWRISDGSLAAGPFVGHTGWIGSVGYSPDWTQVISGSGDQTVRVWNVREGMMSPASSEVSLSDITSLSFSPDGAHVLTVSRKGEMRMWDVSSGISQPASPDTQLPHPPSDVASPDRSYTAETDTDGWLVQVVRTDDKSVAAGPFDRTPRVWQFSHDSTCVIVGFEDGKIEGICLQTGQTVFQLRSDNDDYVDLIAEWPDRSLLASVDDTEYNSPSLRIWSMAGPTLCFRTSDNPPLDPGPGQTLSGLYDQCHIDSDGWMVNRSNDLLLWLPSEIAAAALSPFASVIVTRSGTLQVPKQMLVAGDQWHQCYVQR</sequence>
<dbReference type="InterPro" id="IPR036322">
    <property type="entry name" value="WD40_repeat_dom_sf"/>
</dbReference>
<organism evidence="6 7">
    <name type="scientific">Rhizoctonia solani</name>
    <dbReference type="NCBI Taxonomy" id="456999"/>
    <lineage>
        <taxon>Eukaryota</taxon>
        <taxon>Fungi</taxon>
        <taxon>Dikarya</taxon>
        <taxon>Basidiomycota</taxon>
        <taxon>Agaricomycotina</taxon>
        <taxon>Agaricomycetes</taxon>
        <taxon>Cantharellales</taxon>
        <taxon>Ceratobasidiaceae</taxon>
        <taxon>Rhizoctonia</taxon>
    </lineage>
</organism>
<dbReference type="EMBL" id="CP059665">
    <property type="protein sequence ID" value="QRW22420.1"/>
    <property type="molecule type" value="Genomic_DNA"/>
</dbReference>
<feature type="region of interest" description="Disordered" evidence="4">
    <location>
        <begin position="25"/>
        <end position="135"/>
    </location>
</feature>
<dbReference type="PROSITE" id="PS00678">
    <property type="entry name" value="WD_REPEATS_1"/>
    <property type="match status" value="2"/>
</dbReference>
<dbReference type="Gene3D" id="3.40.50.300">
    <property type="entry name" value="P-loop containing nucleotide triphosphate hydrolases"/>
    <property type="match status" value="1"/>
</dbReference>
<reference evidence="6" key="1">
    <citation type="submission" date="2020-05" db="EMBL/GenBank/DDBJ databases">
        <title>Evolutionary and genomic comparisons of hybrid uninucleate and nonhybrid Rhizoctonia fungi.</title>
        <authorList>
            <person name="Li C."/>
            <person name="Chen X."/>
        </authorList>
    </citation>
    <scope>NUCLEOTIDE SEQUENCE</scope>
    <source>
        <strain evidence="6">AG-1 IA</strain>
    </source>
</reference>
<dbReference type="SUPFAM" id="SSF52540">
    <property type="entry name" value="P-loop containing nucleoside triphosphate hydrolases"/>
    <property type="match status" value="1"/>
</dbReference>
<dbReference type="RefSeq" id="XP_043182657.1">
    <property type="nucleotide sequence ID" value="XM_043329823.1"/>
</dbReference>
<dbReference type="PANTHER" id="PTHR19879:SF9">
    <property type="entry name" value="TRANSCRIPTION INITIATION FACTOR TFIID SUBUNIT 5"/>
    <property type="match status" value="1"/>
</dbReference>
<feature type="compositionally biased region" description="Polar residues" evidence="4">
    <location>
        <begin position="54"/>
        <end position="63"/>
    </location>
</feature>
<feature type="domain" description="NACHT" evidence="5">
    <location>
        <begin position="354"/>
        <end position="503"/>
    </location>
</feature>
<feature type="region of interest" description="Disordered" evidence="4">
    <location>
        <begin position="1"/>
        <end position="20"/>
    </location>
</feature>
<evidence type="ECO:0000313" key="6">
    <source>
        <dbReference type="EMBL" id="QRW22420.1"/>
    </source>
</evidence>
<dbReference type="PROSITE" id="PS50294">
    <property type="entry name" value="WD_REPEATS_REGION"/>
    <property type="match status" value="7"/>
</dbReference>